<dbReference type="Proteomes" id="UP001596189">
    <property type="component" value="Unassembled WGS sequence"/>
</dbReference>
<organism evidence="3 4">
    <name type="scientific">Angustibacter luteus</name>
    <dbReference type="NCBI Taxonomy" id="658456"/>
    <lineage>
        <taxon>Bacteria</taxon>
        <taxon>Bacillati</taxon>
        <taxon>Actinomycetota</taxon>
        <taxon>Actinomycetes</taxon>
        <taxon>Kineosporiales</taxon>
        <taxon>Kineosporiaceae</taxon>
    </lineage>
</organism>
<dbReference type="Pfam" id="PF07811">
    <property type="entry name" value="TadE"/>
    <property type="match status" value="1"/>
</dbReference>
<gene>
    <name evidence="3" type="ORF">ACFQDO_17990</name>
</gene>
<proteinExistence type="predicted"/>
<comment type="caution">
    <text evidence="3">The sequence shown here is derived from an EMBL/GenBank/DDBJ whole genome shotgun (WGS) entry which is preliminary data.</text>
</comment>
<feature type="transmembrane region" description="Helical" evidence="1">
    <location>
        <begin position="20"/>
        <end position="40"/>
    </location>
</feature>
<reference evidence="4" key="1">
    <citation type="journal article" date="2019" name="Int. J. Syst. Evol. Microbiol.">
        <title>The Global Catalogue of Microorganisms (GCM) 10K type strain sequencing project: providing services to taxonomists for standard genome sequencing and annotation.</title>
        <authorList>
            <consortium name="The Broad Institute Genomics Platform"/>
            <consortium name="The Broad Institute Genome Sequencing Center for Infectious Disease"/>
            <person name="Wu L."/>
            <person name="Ma J."/>
        </authorList>
    </citation>
    <scope>NUCLEOTIDE SEQUENCE [LARGE SCALE GENOMIC DNA]</scope>
    <source>
        <strain evidence="4">KACC 14249</strain>
    </source>
</reference>
<accession>A0ABW1JJ11</accession>
<feature type="domain" description="TadE-like" evidence="2">
    <location>
        <begin position="13"/>
        <end position="55"/>
    </location>
</feature>
<sequence length="140" mass="14291">MSHPERRGHGDRGSAAVDFALVGALLSLLFAALLQLVLVLHVRNTAIDCAAEGARLGARADRVPADGLARARELLASELPGRVGPRPDDAGVALVQVSGVQAVEVTLTVPLPVLGVLGYAGSTTVRGHAFVEAQPFGGTG</sequence>
<keyword evidence="1" id="KW-0812">Transmembrane</keyword>
<name>A0ABW1JJ11_9ACTN</name>
<keyword evidence="4" id="KW-1185">Reference proteome</keyword>
<keyword evidence="1" id="KW-1133">Transmembrane helix</keyword>
<dbReference type="InterPro" id="IPR012495">
    <property type="entry name" value="TadE-like_dom"/>
</dbReference>
<evidence type="ECO:0000313" key="3">
    <source>
        <dbReference type="EMBL" id="MFC6009030.1"/>
    </source>
</evidence>
<evidence type="ECO:0000259" key="2">
    <source>
        <dbReference type="Pfam" id="PF07811"/>
    </source>
</evidence>
<evidence type="ECO:0000256" key="1">
    <source>
        <dbReference type="SAM" id="Phobius"/>
    </source>
</evidence>
<dbReference type="EMBL" id="JBHSRD010000008">
    <property type="protein sequence ID" value="MFC6009030.1"/>
    <property type="molecule type" value="Genomic_DNA"/>
</dbReference>
<keyword evidence="1" id="KW-0472">Membrane</keyword>
<dbReference type="RefSeq" id="WP_345717558.1">
    <property type="nucleotide sequence ID" value="NZ_BAABFP010000007.1"/>
</dbReference>
<evidence type="ECO:0000313" key="4">
    <source>
        <dbReference type="Proteomes" id="UP001596189"/>
    </source>
</evidence>
<protein>
    <submittedName>
        <fullName evidence="3">TadE/TadG family type IV pilus assembly protein</fullName>
    </submittedName>
</protein>